<evidence type="ECO:0000313" key="5">
    <source>
        <dbReference type="Proteomes" id="UP000577697"/>
    </source>
</evidence>
<dbReference type="Proteomes" id="UP000075755">
    <property type="component" value="Chromosome"/>
</dbReference>
<proteinExistence type="predicted"/>
<gene>
    <name evidence="2" type="ORF">AA2016_4059</name>
    <name evidence="3" type="ORF">FHS67_001130</name>
</gene>
<evidence type="ECO:0000313" key="2">
    <source>
        <dbReference type="EMBL" id="AMS42976.1"/>
    </source>
</evidence>
<accession>A0AAC9AS68</accession>
<feature type="compositionally biased region" description="Basic and acidic residues" evidence="1">
    <location>
        <begin position="177"/>
        <end position="199"/>
    </location>
</feature>
<keyword evidence="5" id="KW-1185">Reference proteome</keyword>
<organism evidence="2 4">
    <name type="scientific">Aminobacter aminovorans</name>
    <name type="common">Chelatobacter heintzii</name>
    <dbReference type="NCBI Taxonomy" id="83263"/>
    <lineage>
        <taxon>Bacteria</taxon>
        <taxon>Pseudomonadati</taxon>
        <taxon>Pseudomonadota</taxon>
        <taxon>Alphaproteobacteria</taxon>
        <taxon>Hyphomicrobiales</taxon>
        <taxon>Phyllobacteriaceae</taxon>
        <taxon>Aminobacter</taxon>
    </lineage>
</organism>
<dbReference type="EMBL" id="JACICB010000003">
    <property type="protein sequence ID" value="MBB3704827.1"/>
    <property type="molecule type" value="Genomic_DNA"/>
</dbReference>
<feature type="region of interest" description="Disordered" evidence="1">
    <location>
        <begin position="175"/>
        <end position="199"/>
    </location>
</feature>
<reference evidence="2 4" key="1">
    <citation type="submission" date="2016-03" db="EMBL/GenBank/DDBJ databases">
        <title>Complete genome of Aminobacter aminovorans KCTC 2477.</title>
        <authorList>
            <person name="Kim K.M."/>
        </authorList>
    </citation>
    <scope>NUCLEOTIDE SEQUENCE [LARGE SCALE GENOMIC DNA]</scope>
    <source>
        <strain evidence="2 4">KCTC 2477</strain>
    </source>
</reference>
<evidence type="ECO:0000256" key="1">
    <source>
        <dbReference type="SAM" id="MobiDB-lite"/>
    </source>
</evidence>
<sequence length="199" mass="22400">MQKMSLELMLRGEQQSPLWPDSTLGKIGYFLGTPDRWDLANESFFSCQLGYADFEINLQARDNQVVVTRFWVELWDTPEGEPSPKKTRIRLARGIKVELGRVQPGLALADARTLLDSLGVKFQEFDRNDASEIVKEFRTASNAGLLFFRGPDGPVLMEVHFFSADEQQHPFANVGTDTKKAAPRDGLSKGRCGPVREPR</sequence>
<dbReference type="AlphaFoldDB" id="A0AAC9AS68"/>
<dbReference type="RefSeq" id="WP_067962996.1">
    <property type="nucleotide sequence ID" value="NZ_CP015005.1"/>
</dbReference>
<reference evidence="3 5" key="2">
    <citation type="submission" date="2020-08" db="EMBL/GenBank/DDBJ databases">
        <title>Genomic Encyclopedia of Type Strains, Phase IV (KMG-IV): sequencing the most valuable type-strain genomes for metagenomic binning, comparative biology and taxonomic classification.</title>
        <authorList>
            <person name="Goeker M."/>
        </authorList>
    </citation>
    <scope>NUCLEOTIDE SEQUENCE [LARGE SCALE GENOMIC DNA]</scope>
    <source>
        <strain evidence="3 5">DSM 10368</strain>
    </source>
</reference>
<name>A0AAC9AS68_AMIAI</name>
<evidence type="ECO:0000313" key="4">
    <source>
        <dbReference type="Proteomes" id="UP000075755"/>
    </source>
</evidence>
<dbReference type="KEGG" id="aak:AA2016_4059"/>
<dbReference type="EMBL" id="CP015005">
    <property type="protein sequence ID" value="AMS42976.1"/>
    <property type="molecule type" value="Genomic_DNA"/>
</dbReference>
<evidence type="ECO:0000313" key="3">
    <source>
        <dbReference type="EMBL" id="MBB3704827.1"/>
    </source>
</evidence>
<protein>
    <submittedName>
        <fullName evidence="2">Uncharacterized protein</fullName>
    </submittedName>
</protein>
<dbReference type="Proteomes" id="UP000577697">
    <property type="component" value="Unassembled WGS sequence"/>
</dbReference>